<keyword evidence="3 10" id="KW-0547">Nucleotide-binding</keyword>
<comment type="catalytic activity">
    <reaction evidence="7">
        <text>tRNA(Tyr) + L-tyrosine + ATP = L-tyrosyl-tRNA(Tyr) + AMP + diphosphate + H(+)</text>
        <dbReference type="Rhea" id="RHEA:10220"/>
        <dbReference type="Rhea" id="RHEA-COMP:9706"/>
        <dbReference type="Rhea" id="RHEA-COMP:9707"/>
        <dbReference type="ChEBI" id="CHEBI:15378"/>
        <dbReference type="ChEBI" id="CHEBI:30616"/>
        <dbReference type="ChEBI" id="CHEBI:33019"/>
        <dbReference type="ChEBI" id="CHEBI:58315"/>
        <dbReference type="ChEBI" id="CHEBI:78442"/>
        <dbReference type="ChEBI" id="CHEBI:78536"/>
        <dbReference type="ChEBI" id="CHEBI:456215"/>
        <dbReference type="EC" id="6.1.1.1"/>
    </reaction>
</comment>
<dbReference type="NCBIfam" id="TIGR00234">
    <property type="entry name" value="tyrS"/>
    <property type="match status" value="1"/>
</dbReference>
<dbReference type="PROSITE" id="PS50889">
    <property type="entry name" value="S4"/>
    <property type="match status" value="1"/>
</dbReference>
<dbReference type="InterPro" id="IPR036986">
    <property type="entry name" value="S4_RNA-bd_sf"/>
</dbReference>
<dbReference type="GO" id="GO:0004831">
    <property type="term" value="F:tyrosine-tRNA ligase activity"/>
    <property type="evidence" value="ECO:0007669"/>
    <property type="project" value="UniProtKB-UniRule"/>
</dbReference>
<evidence type="ECO:0000256" key="2">
    <source>
        <dbReference type="ARBA" id="ARBA00022598"/>
    </source>
</evidence>
<evidence type="ECO:0000256" key="9">
    <source>
        <dbReference type="PROSITE-ProRule" id="PRU00182"/>
    </source>
</evidence>
<keyword evidence="9" id="KW-0694">RNA-binding</keyword>
<proteinExistence type="inferred from homology"/>
<dbReference type="InterPro" id="IPR002307">
    <property type="entry name" value="Tyr-tRNA-ligase"/>
</dbReference>
<keyword evidence="4 10" id="KW-0067">ATP-binding</keyword>
<keyword evidence="6 10" id="KW-0030">Aminoacyl-tRNA synthetase</keyword>
<organism evidence="11">
    <name type="scientific">uncultured bacterium</name>
    <name type="common">gcode 4</name>
    <dbReference type="NCBI Taxonomy" id="1234023"/>
    <lineage>
        <taxon>Bacteria</taxon>
        <taxon>environmental samples</taxon>
    </lineage>
</organism>
<name>K2FAA6_9BACT</name>
<dbReference type="SUPFAM" id="SSF52374">
    <property type="entry name" value="Nucleotidylyl transferase"/>
    <property type="match status" value="1"/>
</dbReference>
<dbReference type="AlphaFoldDB" id="K2FAA6"/>
<dbReference type="GO" id="GO:0003723">
    <property type="term" value="F:RNA binding"/>
    <property type="evidence" value="ECO:0007669"/>
    <property type="project" value="UniProtKB-KW"/>
</dbReference>
<dbReference type="Gene3D" id="1.10.240.10">
    <property type="entry name" value="Tyrosyl-Transfer RNA Synthetase"/>
    <property type="match status" value="1"/>
</dbReference>
<dbReference type="InterPro" id="IPR014729">
    <property type="entry name" value="Rossmann-like_a/b/a_fold"/>
</dbReference>
<dbReference type="Pfam" id="PF00579">
    <property type="entry name" value="tRNA-synt_1b"/>
    <property type="match status" value="1"/>
</dbReference>
<keyword evidence="5 10" id="KW-0648">Protein biosynthesis</keyword>
<dbReference type="PANTHER" id="PTHR11766">
    <property type="entry name" value="TYROSYL-TRNA SYNTHETASE"/>
    <property type="match status" value="1"/>
</dbReference>
<evidence type="ECO:0000256" key="3">
    <source>
        <dbReference type="ARBA" id="ARBA00022741"/>
    </source>
</evidence>
<dbReference type="EMBL" id="AMFJ01000379">
    <property type="protein sequence ID" value="EKE28071.1"/>
    <property type="molecule type" value="Genomic_DNA"/>
</dbReference>
<evidence type="ECO:0000256" key="6">
    <source>
        <dbReference type="ARBA" id="ARBA00023146"/>
    </source>
</evidence>
<comment type="caution">
    <text evidence="11">The sequence shown here is derived from an EMBL/GenBank/DDBJ whole genome shotgun (WGS) entry which is preliminary data.</text>
</comment>
<dbReference type="GO" id="GO:0005524">
    <property type="term" value="F:ATP binding"/>
    <property type="evidence" value="ECO:0007669"/>
    <property type="project" value="UniProtKB-KW"/>
</dbReference>
<protein>
    <recommendedName>
        <fullName evidence="1 8">Tyrosine--tRNA ligase</fullName>
        <ecNumber evidence="1 8">6.1.1.1</ecNumber>
    </recommendedName>
</protein>
<reference evidence="11" key="1">
    <citation type="journal article" date="2012" name="Science">
        <title>Fermentation, hydrogen, and sulfur metabolism in multiple uncultivated bacterial phyla.</title>
        <authorList>
            <person name="Wrighton K.C."/>
            <person name="Thomas B.C."/>
            <person name="Sharon I."/>
            <person name="Miller C.S."/>
            <person name="Castelle C.J."/>
            <person name="VerBerkmoes N.C."/>
            <person name="Wilkins M.J."/>
            <person name="Hettich R.L."/>
            <person name="Lipton M.S."/>
            <person name="Williams K.H."/>
            <person name="Long P.E."/>
            <person name="Banfield J.F."/>
        </authorList>
    </citation>
    <scope>NUCLEOTIDE SEQUENCE [LARGE SCALE GENOMIC DNA]</scope>
</reference>
<accession>K2FAA6</accession>
<dbReference type="Gene3D" id="3.40.50.620">
    <property type="entry name" value="HUPs"/>
    <property type="match status" value="1"/>
</dbReference>
<dbReference type="PANTHER" id="PTHR11766:SF1">
    <property type="entry name" value="TYROSINE--TRNA LIGASE"/>
    <property type="match status" value="1"/>
</dbReference>
<dbReference type="PRINTS" id="PR01040">
    <property type="entry name" value="TRNASYNTHTYR"/>
</dbReference>
<dbReference type="Gene3D" id="3.10.290.10">
    <property type="entry name" value="RNA-binding S4 domain"/>
    <property type="match status" value="1"/>
</dbReference>
<keyword evidence="2 10" id="KW-0436">Ligase</keyword>
<gene>
    <name evidence="11" type="ORF">ACD_3C00105G0009</name>
</gene>
<sequence>MKTPQSWVDLLESTVSNIIPNDWLRKKLELAHLQNRPLVVKLWFDPTAPDLHLWHAVVLKKLRQFQDMGHKIVVIIWDFTAQIWDPTWKNKSRPPLSKEKVAENAETYLNQLSKILDLSKLEVKFNSKWFDNMHLTDMIKLMSQHTLAQILERKDFHNRYNNWIPIALHELVYPLLQWHDSVVIESDVELWGNDQLLNCLVWAYMQEVKWKVAQIIMTMPLLVWTDWKEKMSKSLGNYIWLTEHPNEIFWKIMSIPDYALNDYINLATDFDDAEKEEILKALISGKNPMEVKKTVAYNVVKQYHSESQAIEAEAFFYKQVQDKALDSKEFIDIDFSSLNLPKENLALVDLCSSIIKDKSKSAIKKLIEAWAVSLDWAKITDIYNIVRDLDWLKLKIWKRWFYKIKL</sequence>
<dbReference type="InterPro" id="IPR002305">
    <property type="entry name" value="aa-tRNA-synth_Ic"/>
</dbReference>
<evidence type="ECO:0000256" key="8">
    <source>
        <dbReference type="NCBIfam" id="TIGR00234"/>
    </source>
</evidence>
<dbReference type="GO" id="GO:0005829">
    <property type="term" value="C:cytosol"/>
    <property type="evidence" value="ECO:0007669"/>
    <property type="project" value="TreeGrafter"/>
</dbReference>
<dbReference type="InterPro" id="IPR024088">
    <property type="entry name" value="Tyr-tRNA-ligase_bac-type"/>
</dbReference>
<evidence type="ECO:0000313" key="11">
    <source>
        <dbReference type="EMBL" id="EKE28071.1"/>
    </source>
</evidence>
<dbReference type="GO" id="GO:0006437">
    <property type="term" value="P:tyrosyl-tRNA aminoacylation"/>
    <property type="evidence" value="ECO:0007669"/>
    <property type="project" value="UniProtKB-UniRule"/>
</dbReference>
<evidence type="ECO:0000256" key="7">
    <source>
        <dbReference type="ARBA" id="ARBA00048248"/>
    </source>
</evidence>
<evidence type="ECO:0000256" key="5">
    <source>
        <dbReference type="ARBA" id="ARBA00022917"/>
    </source>
</evidence>
<evidence type="ECO:0000256" key="10">
    <source>
        <dbReference type="RuleBase" id="RU363036"/>
    </source>
</evidence>
<comment type="similarity">
    <text evidence="10">Belongs to the class-I aminoacyl-tRNA synthetase family.</text>
</comment>
<evidence type="ECO:0000256" key="1">
    <source>
        <dbReference type="ARBA" id="ARBA00013160"/>
    </source>
</evidence>
<dbReference type="EC" id="6.1.1.1" evidence="1 8"/>
<evidence type="ECO:0000256" key="4">
    <source>
        <dbReference type="ARBA" id="ARBA00022840"/>
    </source>
</evidence>